<evidence type="ECO:0000313" key="3">
    <source>
        <dbReference type="Proteomes" id="UP001309876"/>
    </source>
</evidence>
<sequence>MAAEAAQAEVQALLAFLTRDAKVPLAAALPKYNALRKHGLVTPDAIAKADIGILRLIFTDEKILKQVQNAAKRLSNPKKRAASTILSSPTKQRKTTSDHEVQLELPYSDLPIDDLRHKTIETNRAPLFLAFAFCLTKYTFSEQPLSSRLSLAQAVTSAGAQSKAKYIGLTDSTAEDEGWAQGQPKIRLMGRDVPVMRRHVATPVIKEEEDGQETVDVQESGTMQEAFWGIDLEALKKSNGPLVAGKMGGAGPPVYRREGARAYMLKSIDLVQSDDKKGEHNEDAKPEKLSSPQRSKKLTAADKTARREEAVAVLLKAIDHVYASWSTTLKNDELDRKASSWYAQVRPAVEYGQAGWGQRGKVSLQAIVDLTKRP</sequence>
<feature type="compositionally biased region" description="Basic and acidic residues" evidence="1">
    <location>
        <begin position="273"/>
        <end position="288"/>
    </location>
</feature>
<dbReference type="AlphaFoldDB" id="A0AAN7T6G7"/>
<evidence type="ECO:0000256" key="1">
    <source>
        <dbReference type="SAM" id="MobiDB-lite"/>
    </source>
</evidence>
<protein>
    <submittedName>
        <fullName evidence="2">Uncharacterized protein</fullName>
    </submittedName>
</protein>
<gene>
    <name evidence="2" type="ORF">LTR05_002913</name>
</gene>
<comment type="caution">
    <text evidence="2">The sequence shown here is derived from an EMBL/GenBank/DDBJ whole genome shotgun (WGS) entry which is preliminary data.</text>
</comment>
<accession>A0AAN7T6G7</accession>
<feature type="region of interest" description="Disordered" evidence="1">
    <location>
        <begin position="75"/>
        <end position="100"/>
    </location>
</feature>
<feature type="region of interest" description="Disordered" evidence="1">
    <location>
        <begin position="271"/>
        <end position="303"/>
    </location>
</feature>
<keyword evidence="3" id="KW-1185">Reference proteome</keyword>
<evidence type="ECO:0000313" key="2">
    <source>
        <dbReference type="EMBL" id="KAK5088692.1"/>
    </source>
</evidence>
<name>A0AAN7T6G7_9EURO</name>
<proteinExistence type="predicted"/>
<dbReference type="EMBL" id="JAVRRJ010000002">
    <property type="protein sequence ID" value="KAK5088692.1"/>
    <property type="molecule type" value="Genomic_DNA"/>
</dbReference>
<organism evidence="2 3">
    <name type="scientific">Lithohypha guttulata</name>
    <dbReference type="NCBI Taxonomy" id="1690604"/>
    <lineage>
        <taxon>Eukaryota</taxon>
        <taxon>Fungi</taxon>
        <taxon>Dikarya</taxon>
        <taxon>Ascomycota</taxon>
        <taxon>Pezizomycotina</taxon>
        <taxon>Eurotiomycetes</taxon>
        <taxon>Chaetothyriomycetidae</taxon>
        <taxon>Chaetothyriales</taxon>
        <taxon>Trichomeriaceae</taxon>
        <taxon>Lithohypha</taxon>
    </lineage>
</organism>
<reference evidence="2 3" key="1">
    <citation type="submission" date="2023-08" db="EMBL/GenBank/DDBJ databases">
        <title>Black Yeasts Isolated from many extreme environments.</title>
        <authorList>
            <person name="Coleine C."/>
            <person name="Stajich J.E."/>
            <person name="Selbmann L."/>
        </authorList>
    </citation>
    <scope>NUCLEOTIDE SEQUENCE [LARGE SCALE GENOMIC DNA]</scope>
    <source>
        <strain evidence="2 3">CCFEE 5910</strain>
    </source>
</reference>
<dbReference type="Proteomes" id="UP001309876">
    <property type="component" value="Unassembled WGS sequence"/>
</dbReference>